<proteinExistence type="predicted"/>
<dbReference type="InterPro" id="IPR036610">
    <property type="entry name" value="PEBP-like_sf"/>
</dbReference>
<dbReference type="InParanoid" id="A0A2K1K074"/>
<evidence type="ECO:0000313" key="4">
    <source>
        <dbReference type="Proteomes" id="UP000006727"/>
    </source>
</evidence>
<accession>A0A2K1K074</accession>
<keyword evidence="4" id="KW-1185">Reference proteome</keyword>
<dbReference type="InterPro" id="IPR035810">
    <property type="entry name" value="PEBP_euk"/>
</dbReference>
<reference evidence="2 4" key="2">
    <citation type="journal article" date="2018" name="Plant J.">
        <title>The Physcomitrella patens chromosome-scale assembly reveals moss genome structure and evolution.</title>
        <authorList>
            <person name="Lang D."/>
            <person name="Ullrich K.K."/>
            <person name="Murat F."/>
            <person name="Fuchs J."/>
            <person name="Jenkins J."/>
            <person name="Haas F.B."/>
            <person name="Piednoel M."/>
            <person name="Gundlach H."/>
            <person name="Van Bel M."/>
            <person name="Meyberg R."/>
            <person name="Vives C."/>
            <person name="Morata J."/>
            <person name="Symeonidi A."/>
            <person name="Hiss M."/>
            <person name="Muchero W."/>
            <person name="Kamisugi Y."/>
            <person name="Saleh O."/>
            <person name="Blanc G."/>
            <person name="Decker E.L."/>
            <person name="van Gessel N."/>
            <person name="Grimwood J."/>
            <person name="Hayes R.D."/>
            <person name="Graham S.W."/>
            <person name="Gunter L.E."/>
            <person name="McDaniel S.F."/>
            <person name="Hoernstein S.N.W."/>
            <person name="Larsson A."/>
            <person name="Li F.W."/>
            <person name="Perroud P.F."/>
            <person name="Phillips J."/>
            <person name="Ranjan P."/>
            <person name="Rokshar D.S."/>
            <person name="Rothfels C.J."/>
            <person name="Schneider L."/>
            <person name="Shu S."/>
            <person name="Stevenson D.W."/>
            <person name="Thummler F."/>
            <person name="Tillich M."/>
            <person name="Villarreal Aguilar J.C."/>
            <person name="Widiez T."/>
            <person name="Wong G.K."/>
            <person name="Wymore A."/>
            <person name="Zhang Y."/>
            <person name="Zimmer A.D."/>
            <person name="Quatrano R.S."/>
            <person name="Mayer K.F.X."/>
            <person name="Goodstein D."/>
            <person name="Casacuberta J.M."/>
            <person name="Vandepoele K."/>
            <person name="Reski R."/>
            <person name="Cuming A.C."/>
            <person name="Tuskan G.A."/>
            <person name="Maumus F."/>
            <person name="Salse J."/>
            <person name="Schmutz J."/>
            <person name="Rensing S.A."/>
        </authorList>
    </citation>
    <scope>NUCLEOTIDE SEQUENCE [LARGE SCALE GENOMIC DNA]</scope>
    <source>
        <strain evidence="3 4">cv. Gransden 2004</strain>
    </source>
</reference>
<dbReference type="AlphaFoldDB" id="A0A2K1K074"/>
<dbReference type="PANTHER" id="PTHR11362">
    <property type="entry name" value="PHOSPHATIDYLETHANOLAMINE-BINDING PROTEIN"/>
    <property type="match status" value="1"/>
</dbReference>
<evidence type="ECO:0000313" key="3">
    <source>
        <dbReference type="EnsemblPlants" id="Pp3c10_23660V3.1"/>
    </source>
</evidence>
<dbReference type="SUPFAM" id="SSF49777">
    <property type="entry name" value="PEBP-like"/>
    <property type="match status" value="1"/>
</dbReference>
<dbReference type="EnsemblPlants" id="Pp3c10_23660V3.2">
    <property type="protein sequence ID" value="Pp3c10_23660V3.2"/>
    <property type="gene ID" value="Pp3c10_23660"/>
</dbReference>
<dbReference type="EnsemblPlants" id="Pp3c10_23660V3.1">
    <property type="protein sequence ID" value="Pp3c10_23660V3.1"/>
    <property type="gene ID" value="Pp3c10_23660"/>
</dbReference>
<name>A0A2K1K074_PHYPA</name>
<evidence type="ECO:0000256" key="1">
    <source>
        <dbReference type="SAM" id="SignalP"/>
    </source>
</evidence>
<protein>
    <submittedName>
        <fullName evidence="2 3">Uncharacterized protein</fullName>
    </submittedName>
</protein>
<dbReference type="Proteomes" id="UP000006727">
    <property type="component" value="Chromosome 10"/>
</dbReference>
<reference evidence="2 4" key="1">
    <citation type="journal article" date="2008" name="Science">
        <title>The Physcomitrella genome reveals evolutionary insights into the conquest of land by plants.</title>
        <authorList>
            <person name="Rensing S."/>
            <person name="Lang D."/>
            <person name="Zimmer A."/>
            <person name="Terry A."/>
            <person name="Salamov A."/>
            <person name="Shapiro H."/>
            <person name="Nishiyama T."/>
            <person name="Perroud P.-F."/>
            <person name="Lindquist E."/>
            <person name="Kamisugi Y."/>
            <person name="Tanahashi T."/>
            <person name="Sakakibara K."/>
            <person name="Fujita T."/>
            <person name="Oishi K."/>
            <person name="Shin-I T."/>
            <person name="Kuroki Y."/>
            <person name="Toyoda A."/>
            <person name="Suzuki Y."/>
            <person name="Hashimoto A."/>
            <person name="Yamaguchi K."/>
            <person name="Sugano A."/>
            <person name="Kohara Y."/>
            <person name="Fujiyama A."/>
            <person name="Anterola A."/>
            <person name="Aoki S."/>
            <person name="Ashton N."/>
            <person name="Barbazuk W.B."/>
            <person name="Barker E."/>
            <person name="Bennetzen J."/>
            <person name="Bezanilla M."/>
            <person name="Blankenship R."/>
            <person name="Cho S.H."/>
            <person name="Dutcher S."/>
            <person name="Estelle M."/>
            <person name="Fawcett J.A."/>
            <person name="Gundlach H."/>
            <person name="Hanada K."/>
            <person name="Heyl A."/>
            <person name="Hicks K.A."/>
            <person name="Hugh J."/>
            <person name="Lohr M."/>
            <person name="Mayer K."/>
            <person name="Melkozernov A."/>
            <person name="Murata T."/>
            <person name="Nelson D."/>
            <person name="Pils B."/>
            <person name="Prigge M."/>
            <person name="Reiss B."/>
            <person name="Renner T."/>
            <person name="Rombauts S."/>
            <person name="Rushton P."/>
            <person name="Sanderfoot A."/>
            <person name="Schween G."/>
            <person name="Shiu S.-H."/>
            <person name="Stueber K."/>
            <person name="Theodoulou F.L."/>
            <person name="Tu H."/>
            <person name="Van de Peer Y."/>
            <person name="Verrier P.J."/>
            <person name="Waters E."/>
            <person name="Wood A."/>
            <person name="Yang L."/>
            <person name="Cove D."/>
            <person name="Cuming A."/>
            <person name="Hasebe M."/>
            <person name="Lucas S."/>
            <person name="Mishler D.B."/>
            <person name="Reski R."/>
            <person name="Grigoriev I."/>
            <person name="Quatrano R.S."/>
            <person name="Boore J.L."/>
        </authorList>
    </citation>
    <scope>NUCLEOTIDE SEQUENCE [LARGE SCALE GENOMIC DNA]</scope>
    <source>
        <strain evidence="3 4">cv. Gransden 2004</strain>
    </source>
</reference>
<dbReference type="PaxDb" id="3218-PP1S32_140V6.1"/>
<evidence type="ECO:0000313" key="2">
    <source>
        <dbReference type="EMBL" id="PNR47175.1"/>
    </source>
</evidence>
<sequence length="329" mass="35115">MYVSVLLLLLLTMAAGIARYGSDALLSVEADNVLMREPSNDPVYREDSRELLHGNAFLNEEESPYFAAGYPNGGNYELTKDSRATANATVGNVTIETALVAERIAEVEGEDQPGGPPVLGNGFLSGDIVTTDFAGTNGVNEVDPLLDTLQSDTISAVPTPDLVKGVVGHLEQTGIIPEVIDRFTPTTTVRLIYNDNLEVLDGTKVSENDVSKQPKVEIEGAFVMPGSLYTIMLVSSSAIGEGKERVHWIHVNYQGPQDIGSAVIRAGADVLHCEAPKAGSNSNQLVFLLFRQPGQLVVPTAHSNDEISARSFAATHHLTPVGALCFMVA</sequence>
<feature type="signal peptide" evidence="1">
    <location>
        <begin position="1"/>
        <end position="18"/>
    </location>
</feature>
<dbReference type="EMBL" id="ABEU02000010">
    <property type="protein sequence ID" value="PNR47175.1"/>
    <property type="molecule type" value="Genomic_DNA"/>
</dbReference>
<dbReference type="Gramene" id="Pp3c10_23660V3.1">
    <property type="protein sequence ID" value="Pp3c10_23660V3.1"/>
    <property type="gene ID" value="Pp3c10_23660"/>
</dbReference>
<feature type="chain" id="PRO_5033761878" evidence="1">
    <location>
        <begin position="19"/>
        <end position="329"/>
    </location>
</feature>
<dbReference type="STRING" id="3218.A0A2K1K074"/>
<dbReference type="Gramene" id="Pp3c10_23660V3.2">
    <property type="protein sequence ID" value="Pp3c10_23660V3.2"/>
    <property type="gene ID" value="Pp3c10_23660"/>
</dbReference>
<dbReference type="PANTHER" id="PTHR11362:SF82">
    <property type="entry name" value="PHOSPHATIDYLETHANOLAMINE-BINDING PROTEIN 4"/>
    <property type="match status" value="1"/>
</dbReference>
<organism evidence="2">
    <name type="scientific">Physcomitrium patens</name>
    <name type="common">Spreading-leaved earth moss</name>
    <name type="synonym">Physcomitrella patens</name>
    <dbReference type="NCBI Taxonomy" id="3218"/>
    <lineage>
        <taxon>Eukaryota</taxon>
        <taxon>Viridiplantae</taxon>
        <taxon>Streptophyta</taxon>
        <taxon>Embryophyta</taxon>
        <taxon>Bryophyta</taxon>
        <taxon>Bryophytina</taxon>
        <taxon>Bryopsida</taxon>
        <taxon>Funariidae</taxon>
        <taxon>Funariales</taxon>
        <taxon>Funariaceae</taxon>
        <taxon>Physcomitrium</taxon>
    </lineage>
</organism>
<gene>
    <name evidence="2" type="ORF">PHYPA_014295</name>
</gene>
<keyword evidence="1" id="KW-0732">Signal</keyword>
<dbReference type="Gene3D" id="3.90.280.10">
    <property type="entry name" value="PEBP-like"/>
    <property type="match status" value="1"/>
</dbReference>
<reference evidence="3" key="3">
    <citation type="submission" date="2020-12" db="UniProtKB">
        <authorList>
            <consortium name="EnsemblPlants"/>
        </authorList>
    </citation>
    <scope>IDENTIFICATION</scope>
</reference>